<dbReference type="GO" id="GO:0008295">
    <property type="term" value="P:spermidine biosynthetic process"/>
    <property type="evidence" value="ECO:0007669"/>
    <property type="project" value="TreeGrafter"/>
</dbReference>
<dbReference type="PANTHER" id="PTHR11558:SF28">
    <property type="entry name" value="SPERMIDINE SYNTHASE 2-LIKE"/>
    <property type="match status" value="1"/>
</dbReference>
<evidence type="ECO:0000256" key="1">
    <source>
        <dbReference type="ARBA" id="ARBA00007867"/>
    </source>
</evidence>
<dbReference type="Gene3D" id="2.30.140.10">
    <property type="entry name" value="Spermidine synthase, tetramerisation domain"/>
    <property type="match status" value="1"/>
</dbReference>
<dbReference type="InterPro" id="IPR037163">
    <property type="entry name" value="Spermidine_synt_N_sf"/>
</dbReference>
<keyword evidence="2 3" id="KW-0808">Transferase</keyword>
<dbReference type="InterPro" id="IPR035246">
    <property type="entry name" value="Spermidine_synt_N"/>
</dbReference>
<proteinExistence type="inferred from homology"/>
<evidence type="ECO:0000313" key="7">
    <source>
        <dbReference type="RefSeq" id="XP_030530452.1"/>
    </source>
</evidence>
<comment type="similarity">
    <text evidence="1 4">Belongs to the spermidine/spermine synthase family.</text>
</comment>
<dbReference type="InterPro" id="IPR001045">
    <property type="entry name" value="Spermi_synthase"/>
</dbReference>
<dbReference type="Proteomes" id="UP000827889">
    <property type="component" value="Chromosome 4"/>
</dbReference>
<dbReference type="PROSITE" id="PS51006">
    <property type="entry name" value="PABS_2"/>
    <property type="match status" value="1"/>
</dbReference>
<evidence type="ECO:0000313" key="6">
    <source>
        <dbReference type="Proteomes" id="UP000827889"/>
    </source>
</evidence>
<evidence type="ECO:0000256" key="4">
    <source>
        <dbReference type="RuleBase" id="RU003836"/>
    </source>
</evidence>
<organism evidence="6 7">
    <name type="scientific">Rhodamnia argentea</name>
    <dbReference type="NCBI Taxonomy" id="178133"/>
    <lineage>
        <taxon>Eukaryota</taxon>
        <taxon>Viridiplantae</taxon>
        <taxon>Streptophyta</taxon>
        <taxon>Embryophyta</taxon>
        <taxon>Tracheophyta</taxon>
        <taxon>Spermatophyta</taxon>
        <taxon>Magnoliopsida</taxon>
        <taxon>eudicotyledons</taxon>
        <taxon>Gunneridae</taxon>
        <taxon>Pentapetalae</taxon>
        <taxon>rosids</taxon>
        <taxon>malvids</taxon>
        <taxon>Myrtales</taxon>
        <taxon>Myrtaceae</taxon>
        <taxon>Myrtoideae</taxon>
        <taxon>Myrteae</taxon>
        <taxon>Australasian group</taxon>
        <taxon>Rhodamnia</taxon>
    </lineage>
</organism>
<dbReference type="AlphaFoldDB" id="A0A8B8P6T0"/>
<dbReference type="GO" id="GO:0005829">
    <property type="term" value="C:cytosol"/>
    <property type="evidence" value="ECO:0007669"/>
    <property type="project" value="TreeGrafter"/>
</dbReference>
<protein>
    <submittedName>
        <fullName evidence="7">Spermidine synthase 2-like</fullName>
    </submittedName>
</protein>
<keyword evidence="6" id="KW-1185">Reference proteome</keyword>
<dbReference type="InterPro" id="IPR030374">
    <property type="entry name" value="PABS"/>
</dbReference>
<feature type="active site" description="Proton acceptor" evidence="3">
    <location>
        <position position="174"/>
    </location>
</feature>
<dbReference type="GO" id="GO:0004766">
    <property type="term" value="F:spermidine synthase activity"/>
    <property type="evidence" value="ECO:0007669"/>
    <property type="project" value="TreeGrafter"/>
</dbReference>
<dbReference type="OrthoDB" id="38125at2759"/>
<dbReference type="InterPro" id="IPR029063">
    <property type="entry name" value="SAM-dependent_MTases_sf"/>
</dbReference>
<evidence type="ECO:0000256" key="2">
    <source>
        <dbReference type="ARBA" id="ARBA00022679"/>
    </source>
</evidence>
<dbReference type="Pfam" id="PF01564">
    <property type="entry name" value="Spermine_synth"/>
    <property type="match status" value="1"/>
</dbReference>
<reference evidence="7" key="1">
    <citation type="submission" date="2025-08" db="UniProtKB">
        <authorList>
            <consortium name="RefSeq"/>
        </authorList>
    </citation>
    <scope>IDENTIFICATION</scope>
    <source>
        <tissue evidence="7">Leaf</tissue>
    </source>
</reference>
<dbReference type="KEGG" id="rarg:115740943"/>
<evidence type="ECO:0000259" key="5">
    <source>
        <dbReference type="PROSITE" id="PS51006"/>
    </source>
</evidence>
<dbReference type="FunFam" id="3.40.50.150:FF:000013">
    <property type="entry name" value="Spermidine synthase"/>
    <property type="match status" value="1"/>
</dbReference>
<dbReference type="PANTHER" id="PTHR11558">
    <property type="entry name" value="SPERMIDINE/SPERMINE SYNTHASE"/>
    <property type="match status" value="1"/>
</dbReference>
<dbReference type="Pfam" id="PF17284">
    <property type="entry name" value="Spermine_synt_N"/>
    <property type="match status" value="1"/>
</dbReference>
<gene>
    <name evidence="7" type="primary">LOC115740943</name>
</gene>
<evidence type="ECO:0000256" key="3">
    <source>
        <dbReference type="PROSITE-ProRule" id="PRU00354"/>
    </source>
</evidence>
<feature type="domain" description="PABS" evidence="5">
    <location>
        <begin position="18"/>
        <end position="256"/>
    </location>
</feature>
<dbReference type="NCBIfam" id="TIGR00417">
    <property type="entry name" value="speE"/>
    <property type="match status" value="1"/>
</dbReference>
<dbReference type="SUPFAM" id="SSF53335">
    <property type="entry name" value="S-adenosyl-L-methionine-dependent methyltransferases"/>
    <property type="match status" value="1"/>
</dbReference>
<dbReference type="GeneID" id="115740943"/>
<dbReference type="InterPro" id="IPR030373">
    <property type="entry name" value="PABS_CS"/>
</dbReference>
<dbReference type="Gene3D" id="3.40.50.150">
    <property type="entry name" value="Vaccinia Virus protein VP39"/>
    <property type="match status" value="1"/>
</dbReference>
<dbReference type="CDD" id="cd02440">
    <property type="entry name" value="AdoMet_MTases"/>
    <property type="match status" value="1"/>
</dbReference>
<dbReference type="PROSITE" id="PS01330">
    <property type="entry name" value="PABS_1"/>
    <property type="match status" value="1"/>
</dbReference>
<dbReference type="HAMAP" id="MF_00198">
    <property type="entry name" value="Spermidine_synth"/>
    <property type="match status" value="1"/>
</dbReference>
<accession>A0A8B8P6T0</accession>
<name>A0A8B8P6T0_9MYRT</name>
<sequence>MADKLANPMRTTLLNDKIEWYPVSSPEWPGDVRLYKVEKMLFHGKSKYQELVVFQSAKHGKVAILDGQIQLTEKEEFAYQEMLAHLPLCSIPNPKKVLLVGGGDGGILREISRHLSVEQIDICEIDQMVIDVYKQFFPEIAVGYEDPRVKVYIDDGVAFMKAVPEGTYDVIILDAFESIGTIGLELANKEFLESVARALRPGGVMSTPADSFWLEDFTVEDTVAQCRPIFTGSVRYAWAAIPSYSSGTIGFVLCSTDGPAVDFQKPVNPLDTESNGVAKGPPKLYNPEIHAAAFCLPSFVKEVVGARS</sequence>
<dbReference type="RefSeq" id="XP_030530452.1">
    <property type="nucleotide sequence ID" value="XM_030674592.1"/>
</dbReference>
<keyword evidence="3" id="KW-0620">Polyamine biosynthesis</keyword>